<evidence type="ECO:0000313" key="2">
    <source>
        <dbReference type="Proteomes" id="UP001620626"/>
    </source>
</evidence>
<accession>A0ABD2LAR5</accession>
<dbReference type="Proteomes" id="UP001620626">
    <property type="component" value="Unassembled WGS sequence"/>
</dbReference>
<comment type="caution">
    <text evidence="1">The sequence shown here is derived from an EMBL/GenBank/DDBJ whole genome shotgun (WGS) entry which is preliminary data.</text>
</comment>
<proteinExistence type="predicted"/>
<protein>
    <submittedName>
        <fullName evidence="1">Uncharacterized protein</fullName>
    </submittedName>
</protein>
<gene>
    <name evidence="1" type="ORF">niasHT_013300</name>
</gene>
<organism evidence="1 2">
    <name type="scientific">Heterodera trifolii</name>
    <dbReference type="NCBI Taxonomy" id="157864"/>
    <lineage>
        <taxon>Eukaryota</taxon>
        <taxon>Metazoa</taxon>
        <taxon>Ecdysozoa</taxon>
        <taxon>Nematoda</taxon>
        <taxon>Chromadorea</taxon>
        <taxon>Rhabditida</taxon>
        <taxon>Tylenchina</taxon>
        <taxon>Tylenchomorpha</taxon>
        <taxon>Tylenchoidea</taxon>
        <taxon>Heteroderidae</taxon>
        <taxon>Heteroderinae</taxon>
        <taxon>Heterodera</taxon>
    </lineage>
</organism>
<sequence length="89" mass="10217">MLICYPSTLSNRSMDILHSVDEFSVNSELYTVDNKNSFAKQCTDILFGKADEKRKHWNGFRVSTEQKNGQRLIKLVTSHPGSEHEQRSS</sequence>
<dbReference type="AlphaFoldDB" id="A0ABD2LAR5"/>
<keyword evidence="2" id="KW-1185">Reference proteome</keyword>
<evidence type="ECO:0000313" key="1">
    <source>
        <dbReference type="EMBL" id="KAL3112281.1"/>
    </source>
</evidence>
<name>A0ABD2LAR5_9BILA</name>
<dbReference type="EMBL" id="JBICBT010000478">
    <property type="protein sequence ID" value="KAL3112281.1"/>
    <property type="molecule type" value="Genomic_DNA"/>
</dbReference>
<reference evidence="1 2" key="1">
    <citation type="submission" date="2024-10" db="EMBL/GenBank/DDBJ databases">
        <authorList>
            <person name="Kim D."/>
        </authorList>
    </citation>
    <scope>NUCLEOTIDE SEQUENCE [LARGE SCALE GENOMIC DNA]</scope>
    <source>
        <strain evidence="1">BH-2024</strain>
    </source>
</reference>